<evidence type="ECO:0000313" key="3">
    <source>
        <dbReference type="Proteomes" id="UP000030302"/>
    </source>
</evidence>
<dbReference type="Proteomes" id="UP000030302">
    <property type="component" value="Chromosome"/>
</dbReference>
<evidence type="ECO:0000313" key="2">
    <source>
        <dbReference type="EMBL" id="AIY42772.1"/>
    </source>
</evidence>
<evidence type="ECO:0000256" key="1">
    <source>
        <dbReference type="ARBA" id="ARBA00022679"/>
    </source>
</evidence>
<dbReference type="EMBL" id="CP009962">
    <property type="protein sequence ID" value="AIY42772.1"/>
    <property type="molecule type" value="Genomic_DNA"/>
</dbReference>
<protein>
    <submittedName>
        <fullName evidence="2">L-carnitine dehydratase/bile acid-inducible protein F</fullName>
        <ecNumber evidence="2">2.8.3.16</ecNumber>
    </submittedName>
</protein>
<dbReference type="InterPro" id="IPR050483">
    <property type="entry name" value="CoA-transferase_III_domain"/>
</dbReference>
<sequence>MFFFAKPVWQKTACHEVTDLGKRDAGCGVFYNLLIHSQQIADMNKPTAEQQSSLQGVKVIELGTLIAGPYAASLLGQFGAEVIKIESPGDGDPLRKWRKLHNGTSLWWYSQSRNKKSLTLNLKSEQGQQIVRDLIKDADIVIENFRPGTLEGWGLGWDDLAKINPNLIMVRVSGYGQDGPYHARPGFAAIAESMGGLRNLAGYPDRPPVRVGVSIGDTLASLYGVIGALLAMHHLKSNGGKGQFIDIALYEAVFGVMESLIPEYAEFGFVRERTGASFPGISPSSTYPCMSDERGEHYVIIAGNGDSIFKRLMLAIGRSDLAEDPRLARNDGRAQNNDMLDAAIADWTSQHTLEHVLQVLEQADVPSSKVYTAADIHQDPHFRARDMIQQHMLPDGQPIDLPGIVPKLSATPGQTNWVGPELGQHTAEILAAIGRSPEQIALLREQGVI</sequence>
<organism evidence="2 3">
    <name type="scientific">Collimonas arenae</name>
    <dbReference type="NCBI Taxonomy" id="279058"/>
    <lineage>
        <taxon>Bacteria</taxon>
        <taxon>Pseudomonadati</taxon>
        <taxon>Pseudomonadota</taxon>
        <taxon>Betaproteobacteria</taxon>
        <taxon>Burkholderiales</taxon>
        <taxon>Oxalobacteraceae</taxon>
        <taxon>Collimonas</taxon>
    </lineage>
</organism>
<dbReference type="Gene3D" id="3.30.1540.10">
    <property type="entry name" value="formyl-coa transferase, domain 3"/>
    <property type="match status" value="1"/>
</dbReference>
<reference evidence="3" key="1">
    <citation type="journal article" date="2014" name="Soil Biol. Biochem.">
        <title>Structure and function of bacterial communities in ageing soils: Insights from the Mendocino ecological staircase.</title>
        <authorList>
            <person name="Uroz S."/>
            <person name="Tech J.J."/>
            <person name="Sawaya N.A."/>
            <person name="Frey-Klett P."/>
            <person name="Leveau J.H.J."/>
        </authorList>
    </citation>
    <scope>NUCLEOTIDE SEQUENCE [LARGE SCALE GENOMIC DNA]</scope>
    <source>
        <strain evidence="3">Cal35</strain>
    </source>
</reference>
<dbReference type="AlphaFoldDB" id="A0A0A1FIU8"/>
<dbReference type="KEGG" id="care:LT85_3614"/>
<keyword evidence="3" id="KW-1185">Reference proteome</keyword>
<dbReference type="EC" id="2.8.3.16" evidence="2"/>
<dbReference type="PANTHER" id="PTHR48207">
    <property type="entry name" value="SUCCINATE--HYDROXYMETHYLGLUTARATE COA-TRANSFERASE"/>
    <property type="match status" value="1"/>
</dbReference>
<dbReference type="InterPro" id="IPR044855">
    <property type="entry name" value="CoA-Trfase_III_dom3_sf"/>
</dbReference>
<dbReference type="GO" id="GO:0033608">
    <property type="term" value="F:formyl-CoA transferase activity"/>
    <property type="evidence" value="ECO:0007669"/>
    <property type="project" value="UniProtKB-EC"/>
</dbReference>
<dbReference type="SUPFAM" id="SSF89796">
    <property type="entry name" value="CoA-transferase family III (CaiB/BaiF)"/>
    <property type="match status" value="1"/>
</dbReference>
<keyword evidence="1 2" id="KW-0808">Transferase</keyword>
<dbReference type="STRING" id="279058.LT85_3614"/>
<accession>A0A0A1FIU8</accession>
<dbReference type="PANTHER" id="PTHR48207:SF3">
    <property type="entry name" value="SUCCINATE--HYDROXYMETHYLGLUTARATE COA-TRANSFERASE"/>
    <property type="match status" value="1"/>
</dbReference>
<proteinExistence type="predicted"/>
<dbReference type="InterPro" id="IPR023606">
    <property type="entry name" value="CoA-Trfase_III_dom_1_sf"/>
</dbReference>
<gene>
    <name evidence="2" type="ORF">LT85_3614</name>
</gene>
<dbReference type="HOGENOM" id="CLU_033975_2_0_4"/>
<name>A0A0A1FIU8_9BURK</name>
<dbReference type="Gene3D" id="3.40.50.10540">
    <property type="entry name" value="Crotonobetainyl-coa:carnitine coa-transferase, domain 1"/>
    <property type="match status" value="1"/>
</dbReference>
<dbReference type="InterPro" id="IPR003673">
    <property type="entry name" value="CoA-Trfase_fam_III"/>
</dbReference>
<dbReference type="Pfam" id="PF02515">
    <property type="entry name" value="CoA_transf_3"/>
    <property type="match status" value="1"/>
</dbReference>